<sequence>MEEKVIKVILGDLAVQPMFPSIMRQKLTKGGAKRGDDGGGDFGRHRSSVNTSSKHETGAHVWVIIISFWVHIQTKRQSQLDSSSNSYPLSNRLSGDQSFVDVPLEPIAITVDNGLKPQFNRI</sequence>
<keyword evidence="3" id="KW-1185">Reference proteome</keyword>
<protein>
    <submittedName>
        <fullName evidence="2">Uncharacterized protein</fullName>
    </submittedName>
</protein>
<gene>
    <name evidence="2" type="ORF">ONB1V03_LOCUS12134</name>
</gene>
<name>A0A7R9QSE9_9ACAR</name>
<dbReference type="Proteomes" id="UP000728032">
    <property type="component" value="Unassembled WGS sequence"/>
</dbReference>
<evidence type="ECO:0000313" key="3">
    <source>
        <dbReference type="Proteomes" id="UP000728032"/>
    </source>
</evidence>
<feature type="region of interest" description="Disordered" evidence="1">
    <location>
        <begin position="26"/>
        <end position="54"/>
    </location>
</feature>
<proteinExistence type="predicted"/>
<dbReference type="EMBL" id="CAJPVJ010009573">
    <property type="protein sequence ID" value="CAG2172678.1"/>
    <property type="molecule type" value="Genomic_DNA"/>
</dbReference>
<accession>A0A7R9QSE9</accession>
<reference evidence="2" key="1">
    <citation type="submission" date="2020-11" db="EMBL/GenBank/DDBJ databases">
        <authorList>
            <person name="Tran Van P."/>
        </authorList>
    </citation>
    <scope>NUCLEOTIDE SEQUENCE</scope>
</reference>
<organism evidence="2">
    <name type="scientific">Oppiella nova</name>
    <dbReference type="NCBI Taxonomy" id="334625"/>
    <lineage>
        <taxon>Eukaryota</taxon>
        <taxon>Metazoa</taxon>
        <taxon>Ecdysozoa</taxon>
        <taxon>Arthropoda</taxon>
        <taxon>Chelicerata</taxon>
        <taxon>Arachnida</taxon>
        <taxon>Acari</taxon>
        <taxon>Acariformes</taxon>
        <taxon>Sarcoptiformes</taxon>
        <taxon>Oribatida</taxon>
        <taxon>Brachypylina</taxon>
        <taxon>Oppioidea</taxon>
        <taxon>Oppiidae</taxon>
        <taxon>Oppiella</taxon>
    </lineage>
</organism>
<dbReference type="EMBL" id="OC924398">
    <property type="protein sequence ID" value="CAD7655491.1"/>
    <property type="molecule type" value="Genomic_DNA"/>
</dbReference>
<dbReference type="AlphaFoldDB" id="A0A7R9QSE9"/>
<evidence type="ECO:0000256" key="1">
    <source>
        <dbReference type="SAM" id="MobiDB-lite"/>
    </source>
</evidence>
<evidence type="ECO:0000313" key="2">
    <source>
        <dbReference type="EMBL" id="CAD7655491.1"/>
    </source>
</evidence>